<feature type="compositionally biased region" description="Polar residues" evidence="1">
    <location>
        <begin position="80"/>
        <end position="93"/>
    </location>
</feature>
<organism evidence="3 4">
    <name type="scientific">Rhodnius prolixus</name>
    <name type="common">Triatomid bug</name>
    <dbReference type="NCBI Taxonomy" id="13249"/>
    <lineage>
        <taxon>Eukaryota</taxon>
        <taxon>Metazoa</taxon>
        <taxon>Ecdysozoa</taxon>
        <taxon>Arthropoda</taxon>
        <taxon>Hexapoda</taxon>
        <taxon>Insecta</taxon>
        <taxon>Pterygota</taxon>
        <taxon>Neoptera</taxon>
        <taxon>Paraneoptera</taxon>
        <taxon>Hemiptera</taxon>
        <taxon>Heteroptera</taxon>
        <taxon>Panheteroptera</taxon>
        <taxon>Cimicomorpha</taxon>
        <taxon>Reduviidae</taxon>
        <taxon>Triatominae</taxon>
        <taxon>Rhodnius</taxon>
    </lineage>
</organism>
<dbReference type="GO" id="GO:0005096">
    <property type="term" value="F:GTPase activator activity"/>
    <property type="evidence" value="ECO:0007669"/>
    <property type="project" value="InterPro"/>
</dbReference>
<dbReference type="EMBL" id="ACPB03015527">
    <property type="status" value="NOT_ANNOTATED_CDS"/>
    <property type="molecule type" value="Genomic_DNA"/>
</dbReference>
<dbReference type="GO" id="GO:0033596">
    <property type="term" value="C:TSC1-TSC2 complex"/>
    <property type="evidence" value="ECO:0007669"/>
    <property type="project" value="TreeGrafter"/>
</dbReference>
<protein>
    <submittedName>
        <fullName evidence="3">Tuberin domain-containing protein</fullName>
    </submittedName>
</protein>
<evidence type="ECO:0000256" key="1">
    <source>
        <dbReference type="SAM" id="MobiDB-lite"/>
    </source>
</evidence>
<dbReference type="InterPro" id="IPR018515">
    <property type="entry name" value="Tuberin-type_domain"/>
</dbReference>
<name>T1I0S0_RHOPR</name>
<dbReference type="PANTHER" id="PTHR10063:SF0">
    <property type="entry name" value="TUBERIN"/>
    <property type="match status" value="1"/>
</dbReference>
<reference evidence="3" key="1">
    <citation type="submission" date="2015-05" db="UniProtKB">
        <authorList>
            <consortium name="EnsemblMetazoa"/>
        </authorList>
    </citation>
    <scope>IDENTIFICATION</scope>
</reference>
<dbReference type="GO" id="GO:0005634">
    <property type="term" value="C:nucleus"/>
    <property type="evidence" value="ECO:0007669"/>
    <property type="project" value="InterPro"/>
</dbReference>
<dbReference type="EnsemblMetazoa" id="RPRC009890-RA">
    <property type="protein sequence ID" value="RPRC009890-PA"/>
    <property type="gene ID" value="RPRC009890"/>
</dbReference>
<proteinExistence type="predicted"/>
<feature type="domain" description="Tuberin-type" evidence="2">
    <location>
        <begin position="1"/>
        <end position="38"/>
    </location>
</feature>
<dbReference type="AlphaFoldDB" id="T1I0S0"/>
<sequence>MSVFAISLPYTNHFKYNHYTVSLAHHVIAAWFLKCRLPFRRDFVKFIIKGLKANMLPFEEAQSIKSDIVNEDSSNRKRSSSLTEQGSCKTSTAPARYDIKPPKKVDGLLAFHQELTETCIDLMAMYTFSTCSPIPKRYFLLISCNYYLGLGT</sequence>
<dbReference type="GO" id="GO:0046627">
    <property type="term" value="P:negative regulation of insulin receptor signaling pathway"/>
    <property type="evidence" value="ECO:0007669"/>
    <property type="project" value="TreeGrafter"/>
</dbReference>
<evidence type="ECO:0000259" key="2">
    <source>
        <dbReference type="Pfam" id="PF03542"/>
    </source>
</evidence>
<dbReference type="PANTHER" id="PTHR10063">
    <property type="entry name" value="TUBERIN"/>
    <property type="match status" value="1"/>
</dbReference>
<feature type="region of interest" description="Disordered" evidence="1">
    <location>
        <begin position="69"/>
        <end position="95"/>
    </location>
</feature>
<dbReference type="GO" id="GO:0051898">
    <property type="term" value="P:negative regulation of phosphatidylinositol 3-kinase/protein kinase B signal transduction"/>
    <property type="evidence" value="ECO:0007669"/>
    <property type="project" value="TreeGrafter"/>
</dbReference>
<dbReference type="Pfam" id="PF03542">
    <property type="entry name" value="Tuberin"/>
    <property type="match status" value="1"/>
</dbReference>
<dbReference type="VEuPathDB" id="VectorBase:RPRC009890"/>
<evidence type="ECO:0000313" key="3">
    <source>
        <dbReference type="EnsemblMetazoa" id="RPRC009890-PA"/>
    </source>
</evidence>
<dbReference type="InterPro" id="IPR027107">
    <property type="entry name" value="Tuberin/Ral-act_asu"/>
</dbReference>
<dbReference type="GO" id="GO:0032007">
    <property type="term" value="P:negative regulation of TOR signaling"/>
    <property type="evidence" value="ECO:0007669"/>
    <property type="project" value="TreeGrafter"/>
</dbReference>
<dbReference type="HOGENOM" id="CLU_1724570_0_0_1"/>
<dbReference type="InParanoid" id="T1I0S0"/>
<dbReference type="GO" id="GO:0051726">
    <property type="term" value="P:regulation of cell cycle"/>
    <property type="evidence" value="ECO:0007669"/>
    <property type="project" value="TreeGrafter"/>
</dbReference>
<evidence type="ECO:0000313" key="4">
    <source>
        <dbReference type="Proteomes" id="UP000015103"/>
    </source>
</evidence>
<dbReference type="STRING" id="13249.T1I0S0"/>
<dbReference type="GO" id="GO:0030178">
    <property type="term" value="P:negative regulation of Wnt signaling pathway"/>
    <property type="evidence" value="ECO:0007669"/>
    <property type="project" value="TreeGrafter"/>
</dbReference>
<dbReference type="Proteomes" id="UP000015103">
    <property type="component" value="Unassembled WGS sequence"/>
</dbReference>
<dbReference type="eggNOG" id="KOG3687">
    <property type="taxonomic scope" value="Eukaryota"/>
</dbReference>
<keyword evidence="4" id="KW-1185">Reference proteome</keyword>
<accession>T1I0S0</accession>